<comment type="caution">
    <text evidence="2">The sequence shown here is derived from an EMBL/GenBank/DDBJ whole genome shotgun (WGS) entry which is preliminary data.</text>
</comment>
<accession>A0A6A6KNP0</accession>
<evidence type="ECO:0000313" key="3">
    <source>
        <dbReference type="Proteomes" id="UP000467840"/>
    </source>
</evidence>
<proteinExistence type="predicted"/>
<dbReference type="AlphaFoldDB" id="A0A6A6KNP0"/>
<keyword evidence="3" id="KW-1185">Reference proteome</keyword>
<name>A0A6A6KNP0_HEVBR</name>
<organism evidence="2 3">
    <name type="scientific">Hevea brasiliensis</name>
    <name type="common">Para rubber tree</name>
    <name type="synonym">Siphonia brasiliensis</name>
    <dbReference type="NCBI Taxonomy" id="3981"/>
    <lineage>
        <taxon>Eukaryota</taxon>
        <taxon>Viridiplantae</taxon>
        <taxon>Streptophyta</taxon>
        <taxon>Embryophyta</taxon>
        <taxon>Tracheophyta</taxon>
        <taxon>Spermatophyta</taxon>
        <taxon>Magnoliopsida</taxon>
        <taxon>eudicotyledons</taxon>
        <taxon>Gunneridae</taxon>
        <taxon>Pentapetalae</taxon>
        <taxon>rosids</taxon>
        <taxon>fabids</taxon>
        <taxon>Malpighiales</taxon>
        <taxon>Euphorbiaceae</taxon>
        <taxon>Crotonoideae</taxon>
        <taxon>Micrandreae</taxon>
        <taxon>Hevea</taxon>
    </lineage>
</organism>
<evidence type="ECO:0000313" key="2">
    <source>
        <dbReference type="EMBL" id="KAF2290317.1"/>
    </source>
</evidence>
<dbReference type="Proteomes" id="UP000467840">
    <property type="component" value="Chromosome 2"/>
</dbReference>
<gene>
    <name evidence="2" type="ORF">GH714_010538</name>
</gene>
<protein>
    <submittedName>
        <fullName evidence="2">Uncharacterized protein</fullName>
    </submittedName>
</protein>
<dbReference type="PANTHER" id="PTHR31016">
    <property type="entry name" value="OS04G0228100 PROTEIN"/>
    <property type="match status" value="1"/>
</dbReference>
<dbReference type="PANTHER" id="PTHR31016:SF22">
    <property type="entry name" value="RRNA BIOGENESIS PROTEIN RRP36-LIKE"/>
    <property type="match status" value="1"/>
</dbReference>
<reference evidence="2 3" key="1">
    <citation type="journal article" date="2020" name="Mol. Plant">
        <title>The Chromosome-Based Rubber Tree Genome Provides New Insights into Spurge Genome Evolution and Rubber Biosynthesis.</title>
        <authorList>
            <person name="Liu J."/>
            <person name="Shi C."/>
            <person name="Shi C.C."/>
            <person name="Li W."/>
            <person name="Zhang Q.J."/>
            <person name="Zhang Y."/>
            <person name="Li K."/>
            <person name="Lu H.F."/>
            <person name="Shi C."/>
            <person name="Zhu S.T."/>
            <person name="Xiao Z.Y."/>
            <person name="Nan H."/>
            <person name="Yue Y."/>
            <person name="Zhu X.G."/>
            <person name="Wu Y."/>
            <person name="Hong X.N."/>
            <person name="Fan G.Y."/>
            <person name="Tong Y."/>
            <person name="Zhang D."/>
            <person name="Mao C.L."/>
            <person name="Liu Y.L."/>
            <person name="Hao S.J."/>
            <person name="Liu W.Q."/>
            <person name="Lv M.Q."/>
            <person name="Zhang H.B."/>
            <person name="Liu Y."/>
            <person name="Hu-Tang G.R."/>
            <person name="Wang J.P."/>
            <person name="Wang J.H."/>
            <person name="Sun Y.H."/>
            <person name="Ni S.B."/>
            <person name="Chen W.B."/>
            <person name="Zhang X.C."/>
            <person name="Jiao Y.N."/>
            <person name="Eichler E.E."/>
            <person name="Li G.H."/>
            <person name="Liu X."/>
            <person name="Gao L.Z."/>
        </authorList>
    </citation>
    <scope>NUCLEOTIDE SEQUENCE [LARGE SCALE GENOMIC DNA]</scope>
    <source>
        <strain evidence="3">cv. GT1</strain>
        <tissue evidence="2">Leaf</tissue>
    </source>
</reference>
<evidence type="ECO:0000256" key="1">
    <source>
        <dbReference type="SAM" id="MobiDB-lite"/>
    </source>
</evidence>
<dbReference type="EMBL" id="JAAGAX010000015">
    <property type="protein sequence ID" value="KAF2290317.1"/>
    <property type="molecule type" value="Genomic_DNA"/>
</dbReference>
<sequence>MAYRRKQHAAATESSISASYGEELEDDDNANSLLFFFSSSCSSSTSLVARAIRASSAAHRDSSLSSAYGFKQHSPSSPFSSSPASNVTTTTTTPPVLLLFLIPRQGFWGNLARKAKSFVEDDNAPQQVDSPGRDRHHVPQASIKPKYQNLYPSHDSDRKTDSPILQKGLKAIPSSLNYIGNAVEEGLTKVENRTADIIQETSKHIKKKPSAAAAQNQATSCEKARLTHENSICARENHFLSEVVEYHQLTMQDVVYLDEGTGEVTEVYPIKVASNTHSILTSLPPLLSTKVLLDSSLRASQDIAPHPAPPVMGQEF</sequence>
<feature type="region of interest" description="Disordered" evidence="1">
    <location>
        <begin position="1"/>
        <end position="21"/>
    </location>
</feature>
<feature type="region of interest" description="Disordered" evidence="1">
    <location>
        <begin position="119"/>
        <end position="161"/>
    </location>
</feature>